<proteinExistence type="predicted"/>
<dbReference type="PANTHER" id="PTHR45913:SF19">
    <property type="entry name" value="LOW QUALITY PROTEIN: ZINC FINGER BED DOMAIN-CONTAINING PROTEIN 5-LIKE"/>
    <property type="match status" value="1"/>
</dbReference>
<keyword evidence="3" id="KW-1185">Reference proteome</keyword>
<feature type="compositionally biased region" description="Polar residues" evidence="1">
    <location>
        <begin position="1384"/>
        <end position="1393"/>
    </location>
</feature>
<evidence type="ECO:0000256" key="1">
    <source>
        <dbReference type="SAM" id="MobiDB-lite"/>
    </source>
</evidence>
<dbReference type="Proteomes" id="UP001219934">
    <property type="component" value="Unassembled WGS sequence"/>
</dbReference>
<organism evidence="2 3">
    <name type="scientific">Pogonophryne albipinna</name>
    <dbReference type="NCBI Taxonomy" id="1090488"/>
    <lineage>
        <taxon>Eukaryota</taxon>
        <taxon>Metazoa</taxon>
        <taxon>Chordata</taxon>
        <taxon>Craniata</taxon>
        <taxon>Vertebrata</taxon>
        <taxon>Euteleostomi</taxon>
        <taxon>Actinopterygii</taxon>
        <taxon>Neopterygii</taxon>
        <taxon>Teleostei</taxon>
        <taxon>Neoteleostei</taxon>
        <taxon>Acanthomorphata</taxon>
        <taxon>Eupercaria</taxon>
        <taxon>Perciformes</taxon>
        <taxon>Notothenioidei</taxon>
        <taxon>Pogonophryne</taxon>
    </lineage>
</organism>
<reference evidence="2" key="1">
    <citation type="submission" date="2022-11" db="EMBL/GenBank/DDBJ databases">
        <title>Chromosome-level genome of Pogonophryne albipinna.</title>
        <authorList>
            <person name="Jo E."/>
        </authorList>
    </citation>
    <scope>NUCLEOTIDE SEQUENCE</scope>
    <source>
        <strain evidence="2">SGF0006</strain>
        <tissue evidence="2">Muscle</tissue>
    </source>
</reference>
<feature type="compositionally biased region" description="Polar residues" evidence="1">
    <location>
        <begin position="1270"/>
        <end position="1282"/>
    </location>
</feature>
<comment type="caution">
    <text evidence="2">The sequence shown here is derived from an EMBL/GenBank/DDBJ whole genome shotgun (WGS) entry which is preliminary data.</text>
</comment>
<feature type="region of interest" description="Disordered" evidence="1">
    <location>
        <begin position="1186"/>
        <end position="1209"/>
    </location>
</feature>
<evidence type="ECO:0000313" key="2">
    <source>
        <dbReference type="EMBL" id="KAJ4947063.1"/>
    </source>
</evidence>
<gene>
    <name evidence="2" type="ORF">JOQ06_009105</name>
</gene>
<feature type="compositionally biased region" description="Polar residues" evidence="1">
    <location>
        <begin position="1233"/>
        <end position="1245"/>
    </location>
</feature>
<dbReference type="InterPro" id="IPR012337">
    <property type="entry name" value="RNaseH-like_sf"/>
</dbReference>
<dbReference type="PANTHER" id="PTHR45913">
    <property type="entry name" value="EPM2A-INTERACTING PROTEIN 1"/>
    <property type="match status" value="1"/>
</dbReference>
<protein>
    <submittedName>
        <fullName evidence="2">Uncharacterized protein</fullName>
    </submittedName>
</protein>
<sequence>MGAKFEGLLLHFNVRWLSRGAVLNRVFELRREIGEFLSSENHQLAGRFSDASWLRKLAYMSDIFQHLNVLNKSMQGRETYILHVQDKVQAFTKKIALWSTKLKEGVTEMFPQLHQALLSSGADPGTISPLIQSHLVHLQGYFKEYFPDLEDNSNQNWIRNPFAPGVGESLDLMSQERLIDMANEWELKVKFQAVSLPQYWLYVKKDYPALAERAFKSLLPFATTYLCESGFSTLKTVRYEMGAKFEGLLLHFNVRWLSRGAVLNRVFELRREIGEFLSSENHQLAGRFSDASWLRKLAYMSDIFQHLNVLNKSMQGRETYILHVQDKVQAFTKKIALWSTKLKEGVTEMFPQLHQALLSSGADPGTISPLIQSHLVHLQGYFKEYFPDLEDNSNQNWIRNPFAPGVGESLDLMSQERLIDMANEWELKVKFQAVSLPQYWLYVKKDYPALAERAFKSLLPFATTYLCESGFSTLKTVRYEMGAKFEGLLLHFNVRWLSRGAVLNRVFELRREIGEFLSSENHQLAGRFSDASWLRKLAYMSDIFQHLNVLNKSMQGRETYILHVQDKVQAFTKKIALWSTKLKEGVTEMFPQLHQALLSSGADPGTISPLIQSHLVHLQGYFKEYFPDLEDNSNQNWIRNPFAPGVGESLDLMSQERLIDMANEWELKVKFQAVSLPQYWLYVKKDYPALAERAFKSLLPFATTYLCESGFSTLKTVRYEMGAKFEGLLLHFNVRWLSRGAVLNRVFELRREIGEFLSSENHQLAGRFSDASWLRKLAYMSDIFQHLNVLNKSMQGRETYILHVQDKVQAFTKKIALWSTKLKEGVTEMFPQLHQALLSSGADPGTISPLIQSHLVHLQGYFKEYFPDLEDNSNQNWIRNPFAPGVGESLDLMSQERLIDMANEWELKVKFQAVSLPQYWLYVKKDYPALAERAFKSLLPFATTYLCESGFSTLKSLMECASRATLLAQPADIPNFLLQYVSEQISFRESQLEDDPKVISFNFQEIFEKNMLRKTETPIATIETSVQTPGTRQLLPTPIPQKPTPADNASTSMVTSQPAEKPRIPVPVVKRRLVPPPIPEEKADNASISRAISQPSKTPAIPVPVVKRRIVPPPIPKEKADNASTSRAISQPSKTPAIPVPVVKRRLVPPPIPKEKADNASTSRAIRQPSKTPAIPVPVVKRRLVPPPIPKEKADNASTSRAISQPSKTPAIPVPVVKRRLVPPPIPKEKADNASTSRAIRQPSKTPAIPVQVVKRRLVPPPIPKEKADNASTSRAISQPSKTPAIPVPVVKRRLVPPPIPKEKADNASTSRAIRQPSKTPAIPVPVVKCRIVPPPIPKEKADNASTSRAISQPSKTPAIPVQVVKRRLVPPPIPEEKADKASTSRAISQPSKTPAIPVPVVKRRLVHPPIPEEKRGVRISETKILSKTETQTDNIKTVKPKQKGSGIPRPESTNKSKEAGTESNKPKAKVQEKSSQPNQLPDKSRGDRVLWMDRERVKPILNREVGGVQKKAFRRLALVVESKCFPNVHVLATPIVIIKYRRIQVRALPYSQSSPSLNSYGL</sequence>
<feature type="region of interest" description="Disordered" evidence="1">
    <location>
        <begin position="1334"/>
        <end position="1357"/>
    </location>
</feature>
<feature type="region of interest" description="Disordered" evidence="1">
    <location>
        <begin position="1223"/>
        <end position="1245"/>
    </location>
</feature>
<feature type="compositionally biased region" description="Polar residues" evidence="1">
    <location>
        <begin position="1307"/>
        <end position="1318"/>
    </location>
</feature>
<feature type="compositionally biased region" description="Polar residues" evidence="1">
    <location>
        <begin position="1159"/>
        <end position="1170"/>
    </location>
</feature>
<feature type="compositionally biased region" description="Basic and acidic residues" evidence="1">
    <location>
        <begin position="1411"/>
        <end position="1427"/>
    </location>
</feature>
<feature type="compositionally biased region" description="Polar residues" evidence="1">
    <location>
        <begin position="1344"/>
        <end position="1356"/>
    </location>
</feature>
<feature type="region of interest" description="Disordered" evidence="1">
    <location>
        <begin position="1297"/>
        <end position="1318"/>
    </location>
</feature>
<dbReference type="EMBL" id="JAPTMU010000002">
    <property type="protein sequence ID" value="KAJ4947063.1"/>
    <property type="molecule type" value="Genomic_DNA"/>
</dbReference>
<feature type="region of interest" description="Disordered" evidence="1">
    <location>
        <begin position="1149"/>
        <end position="1170"/>
    </location>
</feature>
<feature type="compositionally biased region" description="Polar residues" evidence="1">
    <location>
        <begin position="1122"/>
        <end position="1134"/>
    </location>
</feature>
<evidence type="ECO:0000313" key="3">
    <source>
        <dbReference type="Proteomes" id="UP001219934"/>
    </source>
</evidence>
<name>A0AAD6BNI0_9TELE</name>
<feature type="compositionally biased region" description="Polar residues" evidence="1">
    <location>
        <begin position="1047"/>
        <end position="1058"/>
    </location>
</feature>
<feature type="region of interest" description="Disordered" evidence="1">
    <location>
        <begin position="1025"/>
        <end position="1061"/>
    </location>
</feature>
<feature type="region of interest" description="Disordered" evidence="1">
    <location>
        <begin position="1113"/>
        <end position="1135"/>
    </location>
</feature>
<accession>A0AAD6BNI0</accession>
<feature type="compositionally biased region" description="Polar residues" evidence="1">
    <location>
        <begin position="1196"/>
        <end position="1208"/>
    </location>
</feature>
<dbReference type="SUPFAM" id="SSF53098">
    <property type="entry name" value="Ribonuclease H-like"/>
    <property type="match status" value="4"/>
</dbReference>
<feature type="region of interest" description="Disordered" evidence="1">
    <location>
        <begin position="1371"/>
        <end position="1490"/>
    </location>
</feature>
<feature type="region of interest" description="Disordered" evidence="1">
    <location>
        <begin position="1261"/>
        <end position="1283"/>
    </location>
</feature>